<feature type="domain" description="CUB" evidence="11">
    <location>
        <begin position="2399"/>
        <end position="2516"/>
    </location>
</feature>
<feature type="disulfide bond" evidence="10">
    <location>
        <begin position="253"/>
        <end position="262"/>
    </location>
</feature>
<dbReference type="Proteomes" id="UP000494040">
    <property type="component" value="Unassembled WGS sequence"/>
</dbReference>
<keyword evidence="5" id="KW-0677">Repeat</keyword>
<evidence type="ECO:0000256" key="2">
    <source>
        <dbReference type="ARBA" id="ARBA00022475"/>
    </source>
</evidence>
<dbReference type="CDD" id="cd00054">
    <property type="entry name" value="EGF_CA"/>
    <property type="match status" value="6"/>
</dbReference>
<dbReference type="PROSITE" id="PS01186">
    <property type="entry name" value="EGF_2"/>
    <property type="match status" value="2"/>
</dbReference>
<dbReference type="PANTHER" id="PTHR24251">
    <property type="entry name" value="OVOCHYMASE-RELATED"/>
    <property type="match status" value="1"/>
</dbReference>
<feature type="domain" description="CUB" evidence="11">
    <location>
        <begin position="898"/>
        <end position="1011"/>
    </location>
</feature>
<feature type="domain" description="EGF-like" evidence="12">
    <location>
        <begin position="222"/>
        <end position="263"/>
    </location>
</feature>
<feature type="disulfide bond" evidence="10">
    <location>
        <begin position="210"/>
        <end position="219"/>
    </location>
</feature>
<feature type="domain" description="CUB" evidence="11">
    <location>
        <begin position="3544"/>
        <end position="3657"/>
    </location>
</feature>
<dbReference type="GeneID" id="106669684"/>
<dbReference type="InterPro" id="IPR000152">
    <property type="entry name" value="EGF-type_Asp/Asn_hydroxyl_site"/>
</dbReference>
<sequence length="3682" mass="411455">MGVLSADDKVTRDKTQTQATSVQLKQSFQTPQIAMLIRFGIFLAYVSCAIGTDQPTIFTKEGHVTILGGKDGNISFFTEGTGTFIINGNNLFNIITLTDEVKLQIMNVNSKEELDATYKLKESIERNSIKINYFAQFLTSGQNGTKVPFLTTKFMDELKRKTFTLDKKIFFLDSSFRRVDQALETNECQNNPCSHGGTCYDAYKRAQCVCPTNWKGQFCDVDVDECSAFNGTDLGCQNGATCVNTVGSYKCNCIDGWHGLHCLTREFDCSRTKSEELCGHGTCVQVGHDYSCICDQGWTVPYSPIGGSNMFLGCTEDINECNSTVLPCSHDPLVTCINTPGSFQCGSCPLGYVGNGHQCADIDECQTDNGGCSTDPFVQCINIRGSSTCLACPPGYSGDGRSCEYSKDLFRFENGSCHHLAYRSFNADLNTVVCQCPSGYVGTGMGVNGCVEDSSAVDGCSSMPCKNGGRCRPEPVGGNYTCFCKPQFSGKNCELKHTSCTTNPCQNGGTCEATNYFQSGFWCRCPAGYSGLFCEQINNDCLGTFNTPDGNFSWSLSFEDKQNKGTYKACSWSIQTDEYKAVKVTFSEFTFPGATPPCTDPLSEAIRLKVFDGMFRDSNVIGVYCGNTESPKTIISTENTMRFDVEGHILSSPTSFALTWTTVDRKCGYNMKVNTHGTISSPGFPGKYPKRSKCVWSLTAPRGKRIEFRFLHLDIGKNTSCDTVFIKISTGTGSSSIVLREICNSSSPGTIVTPEHKARIEFHPGTIDMGIGFELAYSVINGIVGCGDILTARSGFILPPKLSDDLFARQICEWQIQAPLGEKIKILFEKLSLAVTEICSDKLKVYDGPDTQSKLVGQWCRNEQPPPFISTSNTLTIVYQHKFYNSMGLFRIDYYIVCENTFTEKSGVIMSPNYPNGYPPNTNCYYTIERPPMTVIVVSILDMDIQFDESCGLDSLTIYDGNSDKYKVIGKYCGNNSVDTLTSTRNMVYLKFSADSDSLQGKGFYINYTTINVNCGGILTDQAGTIEIDKVLAEKECSWIIIAKPNHIIHLDWQYFVSLEIHGCSDNYIAIYDNVTAMGKRFCEEKPPPFTSSSNEVMITLFMSHVYSVEFKVLFTTENDLSCVRNFLASSGTIITPNYPAYYGPGLQCRWTIRVNERKQIRLNVKDFDVEFSHGCNRDYLEIRNGGTETSPVIGRFCGKTIPREIISHSNKLYLSFISDKTVGGNGLKILWDEGSTGCGGKMNSSSGSIISPNYPSPYDNNLNCFWKITVPIGNQIQLTIIDLDLEMLQNCVDYIEIFDGKNNQAPSLGQFCSKADIKTITSKSNTIFLAFHTDSLDTGTGFHLSYITICNRTITGFKGSIESPDFPLSNGNLHNCQWIIQAPLGNRIQITVSHFIMGRSNVPQNVWFNHFYDRACKLGYLEIKEQDKTGLVSQLLDKLCVSNTKPEITSNQDRVFINYKTSTFGISSAFRLDWEVYGCGGYFKNKVYGEFSSPGYPNNYNHSVVCEWYIEEPAGRLIVFSINDIHLETTSNCYHDHLDIYNGIDDTAPKLASLCHLLPNSKSYTISTSGNYAFVRFESDYSVTAKGFRAMFIARIGGCGGNHRGFSGQVYSLNYPQNYNANISCTYRLFVMESMSINLTFTDFSIMSDENCTNAYVEVRNEDKSFGHFCGNKLPPTIISSKMLIITHKTNHWTSKGFAATYTLICGGTLKPLDNLSKGTLSTKNIPHLESRRNCTWTIMSDDLSGKVTLMFTSLHLEPYPNSKSKAFIAIYSGYDTSVPPFRNITGNKIPLSIIVPSSIATIIYRYKYGTSFSLDYSHLNNACGVTLNSEEGTINSPNYPHNYPADVECKWNIKLSPGNKLFLKFNEFNITSSEYCNEDFLEIRENNLSGKKIGLFCGNTLPRNIQSNTSLWILFRSSVNGTGKGFSMDYLLVSGGVLEGPAGSIASPNYPSLHSISKNIFLWTISVSSGSVIRITIVDYSISQLYYDDCEESGGLMIYDGPNSESPVLKAICTIESPFTTRSNIAFIKMRNILPSKFFLSWEEIGKVSVNNDSCNSTIFITGNQGGNSTYNVTSPGYPNLYPHNLHCTWFIKTDIENHIVISFKKVDLWNVYVCHDIVKVFDVETNTELASICRHTDIVNVTGGRTVKITFDTDSYGNKKGFLAMAKVECGGSISEPDGIIKLPAVRGRAHFDCQWNITVKQGQTIKIEFRKFDYFSPSLSCNSSYVMLRNGGYPDSPYLGQGKYCGKQNPPVLETTSNRVKIYFKREADEEIEIYYEAISPNCKQDFYLSRQGLQSINISNPNKAYICTWVILTDSDDSLHFQLVKLTFDSNRNCENQYLEIREGGSERGHLIKKVCRKLLSFFNTEGNALFIKYFSDVPDSTANFSAIVSLSKCGGTLLGYYATIKSPGFPKSYEPNTKCEWIFRNDLDMGYIVMFDTFKIANEHKNCENTTSSDDTFIIMNVETGENSSYCGNVQHKHSFKTDSSDMNIVFIAKENKLNIKDLRFSFVVYRNQRKACGDFLQFKSGDISSPGYPNSINFHTCEWSITASPGKIVTVKIMDLDLPTSKNNYVSFYSRYNLLIAKLNGSQSNDTIVESPGNFMEIVLSCPRCRGYRGFSASYTTTKQELCSGTLADNNGSMVFYYPDLPVLDCKWTFPEVKGRTVTLVMSGNIEMVDGDCIKSTPQIQISLPSIHNYLYCVSAEQHSYRLVLPGVEMDIKVLGAQSNANATLNFTLNWNSNQCGSNGNLNDYSDVLLSPGYPNNYSPNLDCVWLYQINYRSVKKIKFNNFSLENDCNNDFLEIMSGEDYFETNLGKNKYCGTIVPADLIMGRYYVWFYFHSDSTNEFQGFNISIDTISNGCGGLHTSNQGVIMSPNYLKQYKNNTECEWVIHTHEGNHIEIKLKGRMQIEKSDNCTKDYLEFFDGVNHTWVSIAKKCGSDFGPTVYSTSNKMKILFRTNDIITGNGFLLDWQVICGGMFEAGKTLSHIYSPGYPDKYLGPLTCNYTISAEGKMIKGRFVDFQLEDEMQLECHFDYVEIITSSFSFKEIVTKKSKKYCGTTAPEEFQSFGSFTLTFVVNDYDDYKGFDLEYFVEDCGGEIKEPTEINYETTTSVPTNCSWYITAPKNRIVIISVGLNYINCFISALVIYDGGISNNNATVLKTLCRVGAYLPYRITSTSNEASINLYSLAPSKRTQFSFVVWFGYECGGTITLNKTERISFSIPKDDRAAFSCLWVVKAREGEKILMKVNSVSTTIPCSIELLVKDGGPDDEQIYFDCLLAELHFSSTGSKIAFEAFSFILSNASFSIDLEIHNSPCGQSVLTVTEDPEVLTSPNFPQPYPTNVHCLWKFYSSKSKISLHFDHVDMCEDEKCIDYLEVIDVYRFIPYKTRLSGKKNGFDFVARSGVNMRFASGGRVSQNRGFRLTYRTQSCTHNYTSNYGNIKEFNLLKCRLVIQPKETNRTISIYFQSVNLQFKNDCGSASLKIYDGLELTDNNLMSVICKRSLPNPIFSTGPSLTMDFVSKLEGEFEFTYTTTDKGRGCGGTLMGTRGVFTSPFYPSNPGQDVTCVWDIEGPYNSVVVLEFKKFDLGSMESCSYNFVEVYDVEKSGHKNKIMTYCAEDKPSTIKGNYAKMKVVFTSTLHNQGSGFFASFKSVIPPSVMKLSSALRNAKQSEETAVSV</sequence>
<dbReference type="FunFam" id="2.60.120.290:FF:000013">
    <property type="entry name" value="Membrane frizzled-related protein"/>
    <property type="match status" value="4"/>
</dbReference>
<dbReference type="Pfam" id="PF07645">
    <property type="entry name" value="EGF_CA"/>
    <property type="match status" value="3"/>
</dbReference>
<dbReference type="Pfam" id="PF00431">
    <property type="entry name" value="CUB"/>
    <property type="match status" value="24"/>
</dbReference>
<dbReference type="Pfam" id="PF00008">
    <property type="entry name" value="EGF"/>
    <property type="match status" value="2"/>
</dbReference>
<accession>A0A8I6S1X0</accession>
<name>A0A8I6S1X0_CIMLE</name>
<feature type="domain" description="CUB" evidence="11">
    <location>
        <begin position="667"/>
        <end position="780"/>
    </location>
</feature>
<keyword evidence="2" id="KW-1003">Cell membrane</keyword>
<dbReference type="FunFam" id="2.10.25.10:FF:000038">
    <property type="entry name" value="Fibrillin 2"/>
    <property type="match status" value="1"/>
</dbReference>
<feature type="domain" description="EGF-like" evidence="12">
    <location>
        <begin position="184"/>
        <end position="220"/>
    </location>
</feature>
<feature type="domain" description="CUB" evidence="11">
    <location>
        <begin position="3320"/>
        <end position="3432"/>
    </location>
</feature>
<dbReference type="RefSeq" id="XP_014254813.1">
    <property type="nucleotide sequence ID" value="XM_014399327.2"/>
</dbReference>
<feature type="domain" description="EGF-like" evidence="12">
    <location>
        <begin position="456"/>
        <end position="494"/>
    </location>
</feature>
<feature type="disulfide bond" evidence="9">
    <location>
        <begin position="1480"/>
        <end position="1507"/>
    </location>
</feature>
<evidence type="ECO:0000256" key="7">
    <source>
        <dbReference type="ARBA" id="ARBA00023157"/>
    </source>
</evidence>
<feature type="domain" description="CUB" evidence="11">
    <location>
        <begin position="1480"/>
        <end position="1596"/>
    </location>
</feature>
<evidence type="ECO:0000259" key="12">
    <source>
        <dbReference type="PROSITE" id="PS50026"/>
    </source>
</evidence>
<dbReference type="GO" id="GO:0005886">
    <property type="term" value="C:plasma membrane"/>
    <property type="evidence" value="ECO:0007669"/>
    <property type="project" value="UniProtKB-SubCell"/>
</dbReference>
<dbReference type="EnsemblMetazoa" id="XM_014399327.2">
    <property type="protein sequence ID" value="XP_014254813.1"/>
    <property type="gene ID" value="LOC106669684"/>
</dbReference>
<dbReference type="Pfam" id="PF12661">
    <property type="entry name" value="hEGF"/>
    <property type="match status" value="1"/>
</dbReference>
<feature type="disulfide bond" evidence="9">
    <location>
        <begin position="667"/>
        <end position="694"/>
    </location>
</feature>
<dbReference type="PROSITE" id="PS01180">
    <property type="entry name" value="CUB"/>
    <property type="match status" value="25"/>
</dbReference>
<feature type="domain" description="CUB" evidence="11">
    <location>
        <begin position="2865"/>
        <end position="2978"/>
    </location>
</feature>
<dbReference type="OrthoDB" id="10009301at2759"/>
<dbReference type="InterPro" id="IPR013032">
    <property type="entry name" value="EGF-like_CS"/>
</dbReference>
<dbReference type="InterPro" id="IPR000742">
    <property type="entry name" value="EGF"/>
</dbReference>
<feature type="domain" description="CUB" evidence="11">
    <location>
        <begin position="2523"/>
        <end position="2629"/>
    </location>
</feature>
<reference evidence="13" key="1">
    <citation type="submission" date="2022-01" db="UniProtKB">
        <authorList>
            <consortium name="EnsemblMetazoa"/>
        </authorList>
    </citation>
    <scope>IDENTIFICATION</scope>
</reference>
<proteinExistence type="predicted"/>
<protein>
    <recommendedName>
        <fullName evidence="15">Cubilin</fullName>
    </recommendedName>
</protein>
<dbReference type="InterPro" id="IPR001881">
    <property type="entry name" value="EGF-like_Ca-bd_dom"/>
</dbReference>
<evidence type="ECO:0000256" key="4">
    <source>
        <dbReference type="ARBA" id="ARBA00022729"/>
    </source>
</evidence>
<feature type="domain" description="CUB" evidence="11">
    <location>
        <begin position="1015"/>
        <end position="1118"/>
    </location>
</feature>
<evidence type="ECO:0000256" key="3">
    <source>
        <dbReference type="ARBA" id="ARBA00022536"/>
    </source>
</evidence>
<dbReference type="OMA" id="HTECIWI"/>
<keyword evidence="14" id="KW-1185">Reference proteome</keyword>
<dbReference type="GO" id="GO:0005509">
    <property type="term" value="F:calcium ion binding"/>
    <property type="evidence" value="ECO:0007669"/>
    <property type="project" value="InterPro"/>
</dbReference>
<feature type="disulfide bond" evidence="10">
    <location>
        <begin position="484"/>
        <end position="493"/>
    </location>
</feature>
<dbReference type="SUPFAM" id="SSF57184">
    <property type="entry name" value="Growth factor receptor domain"/>
    <property type="match status" value="1"/>
</dbReference>
<evidence type="ECO:0000256" key="6">
    <source>
        <dbReference type="ARBA" id="ARBA00023136"/>
    </source>
</evidence>
<dbReference type="FunFam" id="2.10.25.10:FF:000118">
    <property type="entry name" value="protein delta homolog 2"/>
    <property type="match status" value="1"/>
</dbReference>
<dbReference type="PANTHER" id="PTHR24251:SF37">
    <property type="entry name" value="CUB DOMAIN-CONTAINING PROTEIN"/>
    <property type="match status" value="1"/>
</dbReference>
<feature type="domain" description="EGF-like" evidence="12">
    <location>
        <begin position="496"/>
        <end position="535"/>
    </location>
</feature>
<dbReference type="SMART" id="SM00179">
    <property type="entry name" value="EGF_CA"/>
    <property type="match status" value="7"/>
</dbReference>
<dbReference type="SUPFAM" id="SSF57196">
    <property type="entry name" value="EGF/Laminin"/>
    <property type="match status" value="4"/>
</dbReference>
<keyword evidence="4" id="KW-0732">Signal</keyword>
<dbReference type="SMART" id="SM00042">
    <property type="entry name" value="CUB"/>
    <property type="match status" value="25"/>
</dbReference>
<evidence type="ECO:0000313" key="13">
    <source>
        <dbReference type="EnsemblMetazoa" id="XP_014254813.1"/>
    </source>
</evidence>
<feature type="disulfide bond" evidence="10">
    <location>
        <begin position="525"/>
        <end position="534"/>
    </location>
</feature>
<feature type="domain" description="CUB" evidence="11">
    <location>
        <begin position="3434"/>
        <end position="3538"/>
    </location>
</feature>
<evidence type="ECO:0000256" key="5">
    <source>
        <dbReference type="ARBA" id="ARBA00022737"/>
    </source>
</evidence>
<dbReference type="InterPro" id="IPR009030">
    <property type="entry name" value="Growth_fac_rcpt_cys_sf"/>
</dbReference>
<dbReference type="CDD" id="cd00041">
    <property type="entry name" value="CUB"/>
    <property type="match status" value="24"/>
</dbReference>
<feature type="domain" description="CUB" evidence="11">
    <location>
        <begin position="1600"/>
        <end position="1706"/>
    </location>
</feature>
<dbReference type="FunFam" id="2.60.120.290:FF:000068">
    <property type="entry name" value="Metalloendopeptidase"/>
    <property type="match status" value="1"/>
</dbReference>
<evidence type="ECO:0000259" key="11">
    <source>
        <dbReference type="PROSITE" id="PS01180"/>
    </source>
</evidence>
<dbReference type="FunFam" id="2.10.25.10:FF:000260">
    <property type="entry name" value="Notch receptor 4"/>
    <property type="match status" value="1"/>
</dbReference>
<feature type="domain" description="CUB" evidence="11">
    <location>
        <begin position="2173"/>
        <end position="2283"/>
    </location>
</feature>
<organism evidence="13 14">
    <name type="scientific">Cimex lectularius</name>
    <name type="common">Bed bug</name>
    <name type="synonym">Acanthia lectularia</name>
    <dbReference type="NCBI Taxonomy" id="79782"/>
    <lineage>
        <taxon>Eukaryota</taxon>
        <taxon>Metazoa</taxon>
        <taxon>Ecdysozoa</taxon>
        <taxon>Arthropoda</taxon>
        <taxon>Hexapoda</taxon>
        <taxon>Insecta</taxon>
        <taxon>Pterygota</taxon>
        <taxon>Neoptera</taxon>
        <taxon>Paraneoptera</taxon>
        <taxon>Hemiptera</taxon>
        <taxon>Heteroptera</taxon>
        <taxon>Panheteroptera</taxon>
        <taxon>Cimicomorpha</taxon>
        <taxon>Cimicidae</taxon>
        <taxon>Cimex</taxon>
    </lineage>
</organism>
<evidence type="ECO:0000256" key="1">
    <source>
        <dbReference type="ARBA" id="ARBA00004236"/>
    </source>
</evidence>
<feature type="disulfide bond" evidence="10">
    <location>
        <begin position="465"/>
        <end position="482"/>
    </location>
</feature>
<dbReference type="KEGG" id="clec:106669684"/>
<dbReference type="InterPro" id="IPR000859">
    <property type="entry name" value="CUB_dom"/>
</dbReference>
<dbReference type="Gene3D" id="2.60.120.290">
    <property type="entry name" value="Spermadhesin, CUB domain"/>
    <property type="match status" value="25"/>
</dbReference>
<dbReference type="SMART" id="SM00181">
    <property type="entry name" value="EGF"/>
    <property type="match status" value="8"/>
</dbReference>
<feature type="domain" description="CUB" evidence="11">
    <location>
        <begin position="2287"/>
        <end position="2397"/>
    </location>
</feature>
<evidence type="ECO:0000256" key="8">
    <source>
        <dbReference type="ARBA" id="ARBA00023180"/>
    </source>
</evidence>
<comment type="caution">
    <text evidence="10">Lacks conserved residue(s) required for the propagation of feature annotation.</text>
</comment>
<evidence type="ECO:0008006" key="15">
    <source>
        <dbReference type="Google" id="ProtNLM"/>
    </source>
</evidence>
<feature type="domain" description="CUB" evidence="11">
    <location>
        <begin position="1239"/>
        <end position="1350"/>
    </location>
</feature>
<feature type="domain" description="CUB" evidence="11">
    <location>
        <begin position="1825"/>
        <end position="1935"/>
    </location>
</feature>
<feature type="domain" description="CUB" evidence="11">
    <location>
        <begin position="2057"/>
        <end position="2172"/>
    </location>
</feature>
<dbReference type="PROSITE" id="PS00022">
    <property type="entry name" value="EGF_1"/>
    <property type="match status" value="4"/>
</dbReference>
<feature type="domain" description="CUB" evidence="11">
    <location>
        <begin position="1123"/>
        <end position="1235"/>
    </location>
</feature>
<dbReference type="InterPro" id="IPR049883">
    <property type="entry name" value="NOTCH1_EGF-like"/>
</dbReference>
<dbReference type="PROSITE" id="PS50026">
    <property type="entry name" value="EGF_3"/>
    <property type="match status" value="4"/>
</dbReference>
<feature type="domain" description="CUB" evidence="11">
    <location>
        <begin position="1707"/>
        <end position="1821"/>
    </location>
</feature>
<dbReference type="InterPro" id="IPR035914">
    <property type="entry name" value="Sperma_CUB_dom_sf"/>
</dbReference>
<keyword evidence="8" id="KW-0325">Glycoprotein</keyword>
<evidence type="ECO:0000256" key="9">
    <source>
        <dbReference type="PROSITE-ProRule" id="PRU00059"/>
    </source>
</evidence>
<feature type="domain" description="CUB" evidence="11">
    <location>
        <begin position="541"/>
        <end position="663"/>
    </location>
</feature>
<keyword evidence="6" id="KW-0472">Membrane</keyword>
<evidence type="ECO:0000256" key="10">
    <source>
        <dbReference type="PROSITE-ProRule" id="PRU00076"/>
    </source>
</evidence>
<keyword evidence="3 10" id="KW-0245">EGF-like domain</keyword>
<keyword evidence="7 10" id="KW-1015">Disulfide bond</keyword>
<dbReference type="SUPFAM" id="SSF49854">
    <property type="entry name" value="Spermadhesin, CUB domain"/>
    <property type="match status" value="25"/>
</dbReference>
<dbReference type="Gene3D" id="2.10.25.10">
    <property type="entry name" value="Laminin"/>
    <property type="match status" value="6"/>
</dbReference>
<feature type="domain" description="CUB" evidence="11">
    <location>
        <begin position="786"/>
        <end position="897"/>
    </location>
</feature>
<comment type="subcellular location">
    <subcellularLocation>
        <location evidence="1">Cell membrane</location>
    </subcellularLocation>
</comment>
<feature type="domain" description="CUB" evidence="11">
    <location>
        <begin position="1351"/>
        <end position="1478"/>
    </location>
</feature>
<feature type="domain" description="CUB" evidence="11">
    <location>
        <begin position="3099"/>
        <end position="3209"/>
    </location>
</feature>
<evidence type="ECO:0000313" key="14">
    <source>
        <dbReference type="Proteomes" id="UP000494040"/>
    </source>
</evidence>
<dbReference type="InterPro" id="IPR018097">
    <property type="entry name" value="EGF_Ca-bd_CS"/>
</dbReference>
<dbReference type="PROSITE" id="PS01187">
    <property type="entry name" value="EGF_CA"/>
    <property type="match status" value="1"/>
</dbReference>
<feature type="domain" description="CUB" evidence="11">
    <location>
        <begin position="2979"/>
        <end position="3097"/>
    </location>
</feature>
<feature type="domain" description="CUB" evidence="11">
    <location>
        <begin position="2747"/>
        <end position="2861"/>
    </location>
</feature>
<dbReference type="FunFam" id="2.60.120.290:FF:000005">
    <property type="entry name" value="Procollagen C-endopeptidase enhancer 1"/>
    <property type="match status" value="2"/>
</dbReference>
<feature type="domain" description="CUB" evidence="11">
    <location>
        <begin position="1936"/>
        <end position="2047"/>
    </location>
</feature>
<dbReference type="PROSITE" id="PS00010">
    <property type="entry name" value="ASX_HYDROXYL"/>
    <property type="match status" value="1"/>
</dbReference>